<comment type="similarity">
    <text evidence="2 6">Belongs to the flagella basal body rod proteins family.</text>
</comment>
<evidence type="ECO:0000256" key="4">
    <source>
        <dbReference type="ARBA" id="ARBA00023143"/>
    </source>
</evidence>
<dbReference type="GO" id="GO:0030694">
    <property type="term" value="C:bacterial-type flagellum basal body, rod"/>
    <property type="evidence" value="ECO:0007669"/>
    <property type="project" value="InterPro"/>
</dbReference>
<dbReference type="EMBL" id="FNCS01000013">
    <property type="protein sequence ID" value="SDG93674.1"/>
    <property type="molecule type" value="Genomic_DNA"/>
</dbReference>
<evidence type="ECO:0000256" key="2">
    <source>
        <dbReference type="ARBA" id="ARBA00009677"/>
    </source>
</evidence>
<dbReference type="RefSeq" id="WP_090597752.1">
    <property type="nucleotide sequence ID" value="NZ_FNCS01000013.1"/>
</dbReference>
<dbReference type="NCBIfam" id="TIGR01396">
    <property type="entry name" value="FlgB"/>
    <property type="match status" value="1"/>
</dbReference>
<evidence type="ECO:0000256" key="5">
    <source>
        <dbReference type="ARBA" id="ARBA00024934"/>
    </source>
</evidence>
<gene>
    <name evidence="7" type="ORF">SAMN04487974_11326</name>
</gene>
<reference evidence="7 8" key="1">
    <citation type="submission" date="2016-10" db="EMBL/GenBank/DDBJ databases">
        <authorList>
            <person name="de Groot N.N."/>
        </authorList>
    </citation>
    <scope>NUCLEOTIDE SEQUENCE [LARGE SCALE GENOMIC DNA]</scope>
    <source>
        <strain evidence="7 8">CGMCC 1.10267</strain>
    </source>
</reference>
<dbReference type="PIRSF" id="PIRSF002889">
    <property type="entry name" value="Rod_FlgB"/>
    <property type="match status" value="1"/>
</dbReference>
<dbReference type="AlphaFoldDB" id="A0A1G7YB98"/>
<evidence type="ECO:0000256" key="6">
    <source>
        <dbReference type="PIRNR" id="PIRNR002889"/>
    </source>
</evidence>
<keyword evidence="8" id="KW-1185">Reference proteome</keyword>
<dbReference type="Proteomes" id="UP000199495">
    <property type="component" value="Unassembled WGS sequence"/>
</dbReference>
<keyword evidence="7" id="KW-0969">Cilium</keyword>
<evidence type="ECO:0000256" key="3">
    <source>
        <dbReference type="ARBA" id="ARBA00014376"/>
    </source>
</evidence>
<evidence type="ECO:0000313" key="7">
    <source>
        <dbReference type="EMBL" id="SDG93674.1"/>
    </source>
</evidence>
<comment type="subcellular location">
    <subcellularLocation>
        <location evidence="1 6">Bacterial flagellum basal body</location>
    </subcellularLocation>
</comment>
<dbReference type="STRING" id="440168.SAMN04487974_11326"/>
<evidence type="ECO:0000313" key="8">
    <source>
        <dbReference type="Proteomes" id="UP000199495"/>
    </source>
</evidence>
<protein>
    <recommendedName>
        <fullName evidence="3 6">Flagellar basal body rod protein FlgB</fullName>
    </recommendedName>
</protein>
<accession>A0A1G7YB98</accession>
<dbReference type="GO" id="GO:0071973">
    <property type="term" value="P:bacterial-type flagellum-dependent cell motility"/>
    <property type="evidence" value="ECO:0007669"/>
    <property type="project" value="InterPro"/>
</dbReference>
<evidence type="ECO:0000256" key="1">
    <source>
        <dbReference type="ARBA" id="ARBA00004117"/>
    </source>
</evidence>
<dbReference type="InterPro" id="IPR006300">
    <property type="entry name" value="FlgB"/>
</dbReference>
<name>A0A1G7YB98_9HYPH</name>
<keyword evidence="7" id="KW-0966">Cell projection</keyword>
<comment type="subunit">
    <text evidence="6">The basal body constitutes a major portion of the flagellar organelle and consists of a number of rings mounted on a central rod.</text>
</comment>
<keyword evidence="4 6" id="KW-0975">Bacterial flagellum</keyword>
<dbReference type="OrthoDB" id="9788334at2"/>
<keyword evidence="7" id="KW-0282">Flagellum</keyword>
<comment type="function">
    <text evidence="5 6">Structural component of flagellum, the bacterial motility apparatus. Part of the rod structure of flagellar basal body.</text>
</comment>
<sequence>MAIGDLPIFAALKDKMQWHQTRQSLLSENVANAETPGYRGRDLSAFRVEDVQRRSGAMVTTAATNARHFSVGGDPSRAMGARTMNSFEVMPEGNGVTLEEEMMKVTTNQMDYQAVTTLYTRSMRLMRIALGKQG</sequence>
<organism evidence="7 8">
    <name type="scientific">Pelagibacterium luteolum</name>
    <dbReference type="NCBI Taxonomy" id="440168"/>
    <lineage>
        <taxon>Bacteria</taxon>
        <taxon>Pseudomonadati</taxon>
        <taxon>Pseudomonadota</taxon>
        <taxon>Alphaproteobacteria</taxon>
        <taxon>Hyphomicrobiales</taxon>
        <taxon>Devosiaceae</taxon>
        <taxon>Pelagibacterium</taxon>
    </lineage>
</organism>
<proteinExistence type="inferred from homology"/>